<comment type="similarity">
    <text evidence="1">Belongs to the bacterial sugar transferase family.</text>
</comment>
<feature type="domain" description="Bacterial sugar transferase" evidence="2">
    <location>
        <begin position="5"/>
        <end position="178"/>
    </location>
</feature>
<keyword evidence="3" id="KW-0808">Transferase</keyword>
<dbReference type="KEGG" id="jme:EEW87_010795"/>
<dbReference type="GO" id="GO:0016780">
    <property type="term" value="F:phosphotransferase activity, for other substituted phosphate groups"/>
    <property type="evidence" value="ECO:0007669"/>
    <property type="project" value="TreeGrafter"/>
</dbReference>
<dbReference type="Proteomes" id="UP000271708">
    <property type="component" value="Chromosome"/>
</dbReference>
<accession>A0A5P8FNG4</accession>
<evidence type="ECO:0000313" key="3">
    <source>
        <dbReference type="EMBL" id="QFQ30673.1"/>
    </source>
</evidence>
<organism evidence="3 4">
    <name type="scientific">Janibacter melonis</name>
    <dbReference type="NCBI Taxonomy" id="262209"/>
    <lineage>
        <taxon>Bacteria</taxon>
        <taxon>Bacillati</taxon>
        <taxon>Actinomycetota</taxon>
        <taxon>Actinomycetes</taxon>
        <taxon>Micrococcales</taxon>
        <taxon>Intrasporangiaceae</taxon>
        <taxon>Janibacter</taxon>
    </lineage>
</organism>
<dbReference type="PANTHER" id="PTHR30576">
    <property type="entry name" value="COLANIC BIOSYNTHESIS UDP-GLUCOSE LIPID CARRIER TRANSFERASE"/>
    <property type="match status" value="1"/>
</dbReference>
<dbReference type="OrthoDB" id="9808602at2"/>
<evidence type="ECO:0000256" key="1">
    <source>
        <dbReference type="ARBA" id="ARBA00006464"/>
    </source>
</evidence>
<gene>
    <name evidence="3" type="ORF">EEW87_010795</name>
</gene>
<evidence type="ECO:0000313" key="4">
    <source>
        <dbReference type="Proteomes" id="UP000271708"/>
    </source>
</evidence>
<dbReference type="RefSeq" id="WP_123092079.1">
    <property type="nucleotide sequence ID" value="NZ_CP044548.2"/>
</dbReference>
<sequence>MIDAKRGLDLALTLPVFALTLPIQAAAALAVRRSVGRPILFRQRRPGLHGEAFEMVKFRTMIAPDPERGLVTDEQRLTKVGAFLRSTSIDELPTLWNIVKGDMSLVGPRPLLMQYLERYTDEQARRHEVRPGLTGLAQVNGRNNISWEDRFAYDVEYVESRSMLMDLRILLRTVRQVLRRDGISAEGHATMSEFMGSRR</sequence>
<dbReference type="AlphaFoldDB" id="A0A5P8FNG4"/>
<dbReference type="PANTHER" id="PTHR30576:SF8">
    <property type="entry name" value="UNDECAPRENYL-PHOSPHATE GALACTOSE PHOSPHOTRANSFERASE"/>
    <property type="match status" value="1"/>
</dbReference>
<protein>
    <submittedName>
        <fullName evidence="3">Sugar transferase</fullName>
    </submittedName>
</protein>
<proteinExistence type="inferred from homology"/>
<dbReference type="EMBL" id="CP044548">
    <property type="protein sequence ID" value="QFQ30673.1"/>
    <property type="molecule type" value="Genomic_DNA"/>
</dbReference>
<evidence type="ECO:0000259" key="2">
    <source>
        <dbReference type="Pfam" id="PF02397"/>
    </source>
</evidence>
<name>A0A5P8FNG4_9MICO</name>
<dbReference type="GeneID" id="59161658"/>
<dbReference type="InterPro" id="IPR003362">
    <property type="entry name" value="Bact_transf"/>
</dbReference>
<reference evidence="3 4" key="1">
    <citation type="submission" date="2019-09" db="EMBL/GenBank/DDBJ databases">
        <title>Complete Genome Sequence of Janibacter melonis M714 with both human health impact and industrial applications.</title>
        <authorList>
            <person name="Jin M."/>
            <person name="Zhao Q.R."/>
        </authorList>
    </citation>
    <scope>NUCLEOTIDE SEQUENCE [LARGE SCALE GENOMIC DNA]</scope>
    <source>
        <strain evidence="3 4">M714</strain>
    </source>
</reference>
<dbReference type="Pfam" id="PF02397">
    <property type="entry name" value="Bac_transf"/>
    <property type="match status" value="1"/>
</dbReference>